<evidence type="ECO:0000313" key="3">
    <source>
        <dbReference type="EMBL" id="EUJ36298.1"/>
    </source>
</evidence>
<protein>
    <submittedName>
        <fullName evidence="3">GDSL-like Lipase/Acylhydrolase family protein</fullName>
    </submittedName>
</protein>
<dbReference type="InterPro" id="IPR013830">
    <property type="entry name" value="SGNH_hydro"/>
</dbReference>
<dbReference type="PANTHER" id="PTHR30383:SF27">
    <property type="entry name" value="SPORE GERMINATION LIPASE LIPC"/>
    <property type="match status" value="1"/>
</dbReference>
<feature type="domain" description="SGNH hydrolase-type esterase" evidence="2">
    <location>
        <begin position="41"/>
        <end position="232"/>
    </location>
</feature>
<dbReference type="RefSeq" id="WP_035315362.1">
    <property type="nucleotide sequence ID" value="NZ_AODH01000047.1"/>
</dbReference>
<evidence type="ECO:0000256" key="1">
    <source>
        <dbReference type="SAM" id="Phobius"/>
    </source>
</evidence>
<evidence type="ECO:0000313" key="4">
    <source>
        <dbReference type="Proteomes" id="UP000019243"/>
    </source>
</evidence>
<dbReference type="GO" id="GO:0004622">
    <property type="term" value="F:phosphatidylcholine lysophospholipase activity"/>
    <property type="evidence" value="ECO:0007669"/>
    <property type="project" value="TreeGrafter"/>
</dbReference>
<dbReference type="PATRIC" id="fig|1265861.3.peg.2125"/>
<name>W7CTN8_9LIST</name>
<evidence type="ECO:0000259" key="2">
    <source>
        <dbReference type="Pfam" id="PF13472"/>
    </source>
</evidence>
<dbReference type="InterPro" id="IPR051532">
    <property type="entry name" value="Ester_Hydrolysis_Enzymes"/>
</dbReference>
<proteinExistence type="predicted"/>
<reference evidence="3 4" key="1">
    <citation type="submission" date="2012-12" db="EMBL/GenBank/DDBJ databases">
        <title>Novel taxa of Listeriaceae from agricultural environments in the United States.</title>
        <authorList>
            <person name="den Bakker H.C."/>
            <person name="Allred A."/>
            <person name="Warchocki S."/>
            <person name="Wright E.M."/>
            <person name="Burrell A."/>
            <person name="Nightingale K.K."/>
            <person name="Kephart D."/>
            <person name="Wiedmann M."/>
        </authorList>
    </citation>
    <scope>NUCLEOTIDE SEQUENCE [LARGE SCALE GENOMIC DNA]</scope>
    <source>
        <strain evidence="3 4">FSL F6-1037</strain>
    </source>
</reference>
<comment type="caution">
    <text evidence="3">The sequence shown here is derived from an EMBL/GenBank/DDBJ whole genome shotgun (WGS) entry which is preliminary data.</text>
</comment>
<keyword evidence="1" id="KW-0472">Membrane</keyword>
<dbReference type="PANTHER" id="PTHR30383">
    <property type="entry name" value="THIOESTERASE 1/PROTEASE 1/LYSOPHOSPHOLIPASE L1"/>
    <property type="match status" value="1"/>
</dbReference>
<dbReference type="AlphaFoldDB" id="W7CTN8"/>
<keyword evidence="4" id="KW-1185">Reference proteome</keyword>
<dbReference type="STRING" id="1265861.BCAMP_10815"/>
<dbReference type="Proteomes" id="UP000019243">
    <property type="component" value="Unassembled WGS sequence"/>
</dbReference>
<feature type="transmembrane region" description="Helical" evidence="1">
    <location>
        <begin position="7"/>
        <end position="25"/>
    </location>
</feature>
<dbReference type="InterPro" id="IPR036514">
    <property type="entry name" value="SGNH_hydro_sf"/>
</dbReference>
<organism evidence="3 4">
    <name type="scientific">Brochothrix campestris FSL F6-1037</name>
    <dbReference type="NCBI Taxonomy" id="1265861"/>
    <lineage>
        <taxon>Bacteria</taxon>
        <taxon>Bacillati</taxon>
        <taxon>Bacillota</taxon>
        <taxon>Bacilli</taxon>
        <taxon>Bacillales</taxon>
        <taxon>Listeriaceae</taxon>
        <taxon>Brochothrix</taxon>
    </lineage>
</organism>
<accession>W7CTN8</accession>
<dbReference type="Gene3D" id="3.40.50.1110">
    <property type="entry name" value="SGNH hydrolase"/>
    <property type="match status" value="1"/>
</dbReference>
<dbReference type="OrthoDB" id="252349at2"/>
<keyword evidence="3" id="KW-0378">Hydrolase</keyword>
<gene>
    <name evidence="3" type="ORF">BCAMP_10815</name>
</gene>
<keyword evidence="1" id="KW-0812">Transmembrane</keyword>
<dbReference type="SUPFAM" id="SSF52266">
    <property type="entry name" value="SGNH hydrolase"/>
    <property type="match status" value="1"/>
</dbReference>
<dbReference type="Pfam" id="PF13472">
    <property type="entry name" value="Lipase_GDSL_2"/>
    <property type="match status" value="1"/>
</dbReference>
<keyword evidence="1" id="KW-1133">Transmembrane helix</keyword>
<sequence>MKKRVKVVSLIIIIIALLAGAFYLLKDEILPQPQKLTIIGLGDSLTFGVGATEGHNYLARIEAKLAAEADIETVTAINYGVTGNTSTQINGRLHEDKQLQKDIKKADIVTITAGGNDLMGVVKKSLLRTTTDSFDGALKTYETQVSDIIATIRKKNPTAQIYVLGIYNPFTQILGDNAEANAILDSWNAALTTISKQKNVTFVPVAKEFKAAGADYISTADQFHPNDAGYALMAKKLYAKIKEQ</sequence>
<dbReference type="EMBL" id="AODH01000047">
    <property type="protein sequence ID" value="EUJ36298.1"/>
    <property type="molecule type" value="Genomic_DNA"/>
</dbReference>